<organism evidence="5 6">
    <name type="scientific">Paralvinella palmiformis</name>
    <dbReference type="NCBI Taxonomy" id="53620"/>
    <lineage>
        <taxon>Eukaryota</taxon>
        <taxon>Metazoa</taxon>
        <taxon>Spiralia</taxon>
        <taxon>Lophotrochozoa</taxon>
        <taxon>Annelida</taxon>
        <taxon>Polychaeta</taxon>
        <taxon>Sedentaria</taxon>
        <taxon>Canalipalpata</taxon>
        <taxon>Terebellida</taxon>
        <taxon>Terebelliformia</taxon>
        <taxon>Alvinellidae</taxon>
        <taxon>Paralvinella</taxon>
    </lineage>
</organism>
<dbReference type="AlphaFoldDB" id="A0AAD9J800"/>
<comment type="caution">
    <text evidence="5">The sequence shown here is derived from an EMBL/GenBank/DDBJ whole genome shotgun (WGS) entry which is preliminary data.</text>
</comment>
<evidence type="ECO:0000256" key="3">
    <source>
        <dbReference type="ARBA" id="ARBA00023136"/>
    </source>
</evidence>
<dbReference type="Proteomes" id="UP001208570">
    <property type="component" value="Unassembled WGS sequence"/>
</dbReference>
<dbReference type="PANTHER" id="PTHR28664">
    <property type="entry name" value="TIGHT JUNCTION-ASSOCIATED PROTEIN 1"/>
    <property type="match status" value="1"/>
</dbReference>
<sequence>MSSEFPTAVGMKESLDLHHEIEELRSKLIKCQNQSGQMEREFIEHQQNAENEIGKLQDELAKFRDRYDRLYESHKKLQRLNHNLEDKLLTLVGQFNASNAKLQTEVDNLTAQLRDAKIVICQLEEECSLTEIWIGENIDCEAVNWNIESLSERYCSDCNIAVQLLQNDPSNFVGHRLTALPIDLQQRVKSEFTDDQIKQLEDSDTEPDPPLNRMIHVPMPTFPPTAMVYSINEPVTVVESSTMKEEKLSTVPTKIIAKVLAQPKTKRKLRHIYICEKCGTDCMFQDESTQTSLMMCSMDDRSFHKQCSGQKYPQTAILIQPHVHSGRSRTNSTETQI</sequence>
<comment type="subcellular location">
    <subcellularLocation>
        <location evidence="1">Membrane</location>
        <topology evidence="1">Peripheral membrane protein</topology>
    </subcellularLocation>
</comment>
<reference evidence="5" key="1">
    <citation type="journal article" date="2023" name="Mol. Biol. Evol.">
        <title>Third-Generation Sequencing Reveals the Adaptive Role of the Epigenome in Three Deep-Sea Polychaetes.</title>
        <authorList>
            <person name="Perez M."/>
            <person name="Aroh O."/>
            <person name="Sun Y."/>
            <person name="Lan Y."/>
            <person name="Juniper S.K."/>
            <person name="Young C.R."/>
            <person name="Angers B."/>
            <person name="Qian P.Y."/>
        </authorList>
    </citation>
    <scope>NUCLEOTIDE SEQUENCE</scope>
    <source>
        <strain evidence="5">P08H-3</strain>
    </source>
</reference>
<dbReference type="InterPro" id="IPR043441">
    <property type="entry name" value="Tjap1/BEGAIN"/>
</dbReference>
<dbReference type="GO" id="GO:0016020">
    <property type="term" value="C:membrane"/>
    <property type="evidence" value="ECO:0007669"/>
    <property type="project" value="UniProtKB-SubCell"/>
</dbReference>
<evidence type="ECO:0000256" key="2">
    <source>
        <dbReference type="ARBA" id="ARBA00022553"/>
    </source>
</evidence>
<evidence type="ECO:0000256" key="1">
    <source>
        <dbReference type="ARBA" id="ARBA00004170"/>
    </source>
</evidence>
<evidence type="ECO:0000313" key="5">
    <source>
        <dbReference type="EMBL" id="KAK2148159.1"/>
    </source>
</evidence>
<dbReference type="EMBL" id="JAODUP010000512">
    <property type="protein sequence ID" value="KAK2148159.1"/>
    <property type="molecule type" value="Genomic_DNA"/>
</dbReference>
<accession>A0AAD9J800</accession>
<evidence type="ECO:0000256" key="4">
    <source>
        <dbReference type="SAM" id="Coils"/>
    </source>
</evidence>
<keyword evidence="4" id="KW-0175">Coiled coil</keyword>
<proteinExistence type="predicted"/>
<keyword evidence="2" id="KW-0597">Phosphoprotein</keyword>
<evidence type="ECO:0000313" key="6">
    <source>
        <dbReference type="Proteomes" id="UP001208570"/>
    </source>
</evidence>
<protein>
    <submittedName>
        <fullName evidence="5">Uncharacterized protein</fullName>
    </submittedName>
</protein>
<name>A0AAD9J800_9ANNE</name>
<gene>
    <name evidence="5" type="ORF">LSH36_512g03075</name>
</gene>
<feature type="coiled-coil region" evidence="4">
    <location>
        <begin position="21"/>
        <end position="119"/>
    </location>
</feature>
<keyword evidence="3" id="KW-0472">Membrane</keyword>
<dbReference type="PANTHER" id="PTHR28664:SF4">
    <property type="entry name" value="TIGHT JUNCTION-ASSOCIATED PROTEIN 1"/>
    <property type="match status" value="1"/>
</dbReference>
<keyword evidence="6" id="KW-1185">Reference proteome</keyword>